<gene>
    <name evidence="2" type="ORF">RAG0_16328</name>
</gene>
<dbReference type="EMBL" id="FJUX01000163">
    <property type="protein sequence ID" value="CZT12535.1"/>
    <property type="molecule type" value="Genomic_DNA"/>
</dbReference>
<feature type="chain" id="PRO_5009447485" evidence="1">
    <location>
        <begin position="20"/>
        <end position="71"/>
    </location>
</feature>
<evidence type="ECO:0000256" key="1">
    <source>
        <dbReference type="SAM" id="SignalP"/>
    </source>
</evidence>
<feature type="signal peptide" evidence="1">
    <location>
        <begin position="1"/>
        <end position="19"/>
    </location>
</feature>
<evidence type="ECO:0000313" key="3">
    <source>
        <dbReference type="Proteomes" id="UP000178912"/>
    </source>
</evidence>
<accession>A0A1E1LPW8</accession>
<keyword evidence="1" id="KW-0732">Signal</keyword>
<reference evidence="3" key="1">
    <citation type="submission" date="2016-03" db="EMBL/GenBank/DDBJ databases">
        <authorList>
            <person name="Guldener U."/>
        </authorList>
    </citation>
    <scope>NUCLEOTIDE SEQUENCE [LARGE SCALE GENOMIC DNA]</scope>
    <source>
        <strain evidence="3">04CH-RAC-A.6.1</strain>
    </source>
</reference>
<organism evidence="2 3">
    <name type="scientific">Rhynchosporium agropyri</name>
    <dbReference type="NCBI Taxonomy" id="914238"/>
    <lineage>
        <taxon>Eukaryota</taxon>
        <taxon>Fungi</taxon>
        <taxon>Dikarya</taxon>
        <taxon>Ascomycota</taxon>
        <taxon>Pezizomycotina</taxon>
        <taxon>Leotiomycetes</taxon>
        <taxon>Helotiales</taxon>
        <taxon>Ploettnerulaceae</taxon>
        <taxon>Rhynchosporium</taxon>
    </lineage>
</organism>
<name>A0A1E1LPW8_9HELO</name>
<sequence length="71" mass="8320">MSSHFWWLGSLLMTMRTQIREHGIHVNWKEMGHHWDALYLHCVDRRYFGGGVDTTDAGAWYTVAHFQSGVK</sequence>
<protein>
    <submittedName>
        <fullName evidence="2">Uncharacterized protein</fullName>
    </submittedName>
</protein>
<dbReference type="AlphaFoldDB" id="A0A1E1LPW8"/>
<evidence type="ECO:0000313" key="2">
    <source>
        <dbReference type="EMBL" id="CZT12535.1"/>
    </source>
</evidence>
<proteinExistence type="predicted"/>
<dbReference type="Proteomes" id="UP000178912">
    <property type="component" value="Unassembled WGS sequence"/>
</dbReference>
<keyword evidence="3" id="KW-1185">Reference proteome</keyword>